<reference evidence="1 2" key="1">
    <citation type="submission" date="2017-12" db="EMBL/GenBank/DDBJ databases">
        <title>Comparative genomics of Botrytis spp.</title>
        <authorList>
            <person name="Valero-Jimenez C.A."/>
            <person name="Tapia P."/>
            <person name="Veloso J."/>
            <person name="Silva-Moreno E."/>
            <person name="Staats M."/>
            <person name="Valdes J.H."/>
            <person name="Van Kan J.A.L."/>
        </authorList>
    </citation>
    <scope>NUCLEOTIDE SEQUENCE [LARGE SCALE GENOMIC DNA]</scope>
    <source>
        <strain evidence="1 2">MUCL2120</strain>
    </source>
</reference>
<protein>
    <recommendedName>
        <fullName evidence="3">F-box domain-containing protein</fullName>
    </recommendedName>
</protein>
<name>A0A4Z1JJ13_9HELO</name>
<organism evidence="1 2">
    <name type="scientific">Botryotinia narcissicola</name>
    <dbReference type="NCBI Taxonomy" id="278944"/>
    <lineage>
        <taxon>Eukaryota</taxon>
        <taxon>Fungi</taxon>
        <taxon>Dikarya</taxon>
        <taxon>Ascomycota</taxon>
        <taxon>Pezizomycotina</taxon>
        <taxon>Leotiomycetes</taxon>
        <taxon>Helotiales</taxon>
        <taxon>Sclerotiniaceae</taxon>
        <taxon>Botryotinia</taxon>
    </lineage>
</organism>
<keyword evidence="2" id="KW-1185">Reference proteome</keyword>
<evidence type="ECO:0000313" key="2">
    <source>
        <dbReference type="Proteomes" id="UP000297452"/>
    </source>
</evidence>
<dbReference type="AlphaFoldDB" id="A0A4Z1JJ13"/>
<evidence type="ECO:0008006" key="3">
    <source>
        <dbReference type="Google" id="ProtNLM"/>
    </source>
</evidence>
<accession>A0A4Z1JJ13</accession>
<dbReference type="EMBL" id="PQXJ01000017">
    <property type="protein sequence ID" value="TGO68957.1"/>
    <property type="molecule type" value="Genomic_DNA"/>
</dbReference>
<proteinExistence type="predicted"/>
<gene>
    <name evidence="1" type="ORF">BOTNAR_0017g00200</name>
</gene>
<dbReference type="OrthoDB" id="3541994at2759"/>
<comment type="caution">
    <text evidence="1">The sequence shown here is derived from an EMBL/GenBank/DDBJ whole genome shotgun (WGS) entry which is preliminary data.</text>
</comment>
<dbReference type="Proteomes" id="UP000297452">
    <property type="component" value="Unassembled WGS sequence"/>
</dbReference>
<evidence type="ECO:0000313" key="1">
    <source>
        <dbReference type="EMBL" id="TGO68957.1"/>
    </source>
</evidence>
<sequence>MGVDMENDNITCGALILENATLLRRLKNIRSLKKVHFRSAALAIREAAQAPHMCLFKVGGFVDLTSLELYALHDEKYSTIRDLIEILRTSPALQILGLGLTREWIPNTQAFRQKEGTREFLTELCRLYKEEPETSPCLRELKLGCDYQPQWRFEETTEEPINKIRLPETISLLYLREDADVADYNQFLYNVCDTWEVSRPFTSIASRHMAVGSHYLTDLSASIDFEIQWDEFRCQIPNVPSLTRLSLQSRRTRSRAWPSAQASRWPYVRRPRDIAYRHAHILAGESNSLRYIEIGEWAWRIKRRPLLLEELDDDEKEGIYLFNLPELISESALGSRRNNFDFESNSFPDLLSR</sequence>